<dbReference type="InParanoid" id="E3L7X9"/>
<dbReference type="VEuPathDB" id="FungiDB:PGTG_18832"/>
<dbReference type="Proteomes" id="UP000008783">
    <property type="component" value="Unassembled WGS sequence"/>
</dbReference>
<reference evidence="2" key="2">
    <citation type="journal article" date="2011" name="Proc. Natl. Acad. Sci. U.S.A.">
        <title>Obligate biotrophy features unraveled by the genomic analysis of rust fungi.</title>
        <authorList>
            <person name="Duplessis S."/>
            <person name="Cuomo C.A."/>
            <person name="Lin Y.-C."/>
            <person name="Aerts A."/>
            <person name="Tisserant E."/>
            <person name="Veneault-Fourrey C."/>
            <person name="Joly D.L."/>
            <person name="Hacquard S."/>
            <person name="Amselem J."/>
            <person name="Cantarel B.L."/>
            <person name="Chiu R."/>
            <person name="Coutinho P.M."/>
            <person name="Feau N."/>
            <person name="Field M."/>
            <person name="Frey P."/>
            <person name="Gelhaye E."/>
            <person name="Goldberg J."/>
            <person name="Grabherr M.G."/>
            <person name="Kodira C.D."/>
            <person name="Kohler A."/>
            <person name="Kuees U."/>
            <person name="Lindquist E.A."/>
            <person name="Lucas S.M."/>
            <person name="Mago R."/>
            <person name="Mauceli E."/>
            <person name="Morin E."/>
            <person name="Murat C."/>
            <person name="Pangilinan J.L."/>
            <person name="Park R."/>
            <person name="Pearson M."/>
            <person name="Quesneville H."/>
            <person name="Rouhier N."/>
            <person name="Sakthikumar S."/>
            <person name="Salamov A.A."/>
            <person name="Schmutz J."/>
            <person name="Selles B."/>
            <person name="Shapiro H."/>
            <person name="Tanguay P."/>
            <person name="Tuskan G.A."/>
            <person name="Henrissat B."/>
            <person name="Van de Peer Y."/>
            <person name="Rouze P."/>
            <person name="Ellis J.G."/>
            <person name="Dodds P.N."/>
            <person name="Schein J.E."/>
            <person name="Zhong S."/>
            <person name="Hamelin R.C."/>
            <person name="Grigoriev I.V."/>
            <person name="Szabo L.J."/>
            <person name="Martin F."/>
        </authorList>
    </citation>
    <scope>NUCLEOTIDE SEQUENCE [LARGE SCALE GENOMIC DNA]</scope>
    <source>
        <strain evidence="2">CRL 75-36-700-3 / race SCCL</strain>
    </source>
</reference>
<dbReference type="RefSeq" id="XP_003337073.2">
    <property type="nucleotide sequence ID" value="XM_003337025.2"/>
</dbReference>
<gene>
    <name evidence="1" type="ORF">PGTG_18832</name>
</gene>
<dbReference type="HOGENOM" id="CLU_997972_0_0_1"/>
<dbReference type="KEGG" id="pgr:PGTG_18832"/>
<keyword evidence="2" id="KW-1185">Reference proteome</keyword>
<dbReference type="AlphaFoldDB" id="E3L7X9"/>
<protein>
    <submittedName>
        <fullName evidence="1">Uncharacterized protein</fullName>
    </submittedName>
</protein>
<accession>E3L7X9</accession>
<reference key="1">
    <citation type="submission" date="2007-01" db="EMBL/GenBank/DDBJ databases">
        <title>The Genome Sequence of Puccinia graminis f. sp. tritici Strain CRL 75-36-700-3.</title>
        <authorList>
            <consortium name="The Broad Institute Genome Sequencing Platform"/>
            <person name="Birren B."/>
            <person name="Lander E."/>
            <person name="Galagan J."/>
            <person name="Nusbaum C."/>
            <person name="Devon K."/>
            <person name="Cuomo C."/>
            <person name="Jaffe D."/>
            <person name="Butler J."/>
            <person name="Alvarez P."/>
            <person name="Gnerre S."/>
            <person name="Grabherr M."/>
            <person name="Mauceli E."/>
            <person name="Brockman W."/>
            <person name="Young S."/>
            <person name="LaButti K."/>
            <person name="Sykes S."/>
            <person name="DeCaprio D."/>
            <person name="Crawford M."/>
            <person name="Koehrsen M."/>
            <person name="Engels R."/>
            <person name="Montgomery P."/>
            <person name="Pearson M."/>
            <person name="Howarth C."/>
            <person name="Larson L."/>
            <person name="White J."/>
            <person name="Zeng Q."/>
            <person name="Kodira C."/>
            <person name="Yandava C."/>
            <person name="Alvarado L."/>
            <person name="O'Leary S."/>
            <person name="Szabo L."/>
            <person name="Dean R."/>
            <person name="Schein J."/>
        </authorList>
    </citation>
    <scope>NUCLEOTIDE SEQUENCE</scope>
    <source>
        <strain>CRL 75-36-700-3</strain>
    </source>
</reference>
<organism evidence="1 2">
    <name type="scientific">Puccinia graminis f. sp. tritici (strain CRL 75-36-700-3 / race SCCL)</name>
    <name type="common">Black stem rust fungus</name>
    <dbReference type="NCBI Taxonomy" id="418459"/>
    <lineage>
        <taxon>Eukaryota</taxon>
        <taxon>Fungi</taxon>
        <taxon>Dikarya</taxon>
        <taxon>Basidiomycota</taxon>
        <taxon>Pucciniomycotina</taxon>
        <taxon>Pucciniomycetes</taxon>
        <taxon>Pucciniales</taxon>
        <taxon>Pucciniaceae</taxon>
        <taxon>Puccinia</taxon>
    </lineage>
</organism>
<name>E3L7X9_PUCGT</name>
<dbReference type="GeneID" id="10538982"/>
<dbReference type="EMBL" id="DS178369">
    <property type="protein sequence ID" value="EFP92654.2"/>
    <property type="molecule type" value="Genomic_DNA"/>
</dbReference>
<evidence type="ECO:0000313" key="1">
    <source>
        <dbReference type="EMBL" id="EFP92654.2"/>
    </source>
</evidence>
<evidence type="ECO:0000313" key="2">
    <source>
        <dbReference type="Proteomes" id="UP000008783"/>
    </source>
</evidence>
<proteinExistence type="predicted"/>
<dbReference type="OrthoDB" id="2510389at2759"/>
<sequence>MWDKVKRLGSPPTTYPRKRKILGLDRQTHPNKKTRQLRRRIRKKPDIGEEEKGSIYSTGLNDFGLRKWWKVLFKRTVRFPPRNPERTEQIKKDISQRFELAKELSNTGYTSLQSEIPGDLPISIKWRPTGMDAEGRNEVFIRLTQRSLSKGGLLWLGTLAQRVDPIFQTLDLFHNALVSTGLDRSITGFAENFGRPLLEWFRDLIFEQTGRDQVPLIGLARLKLPMDESQALLSDAQIYLSKILSEEGINLHKSGIVSVALMGYWCQENVSKQGHMIKVDVFWKAIAEALRKIPKTNSVEKLISSK</sequence>